<name>A0A8S0YTA5_ARCPL</name>
<dbReference type="GO" id="GO:0003964">
    <property type="term" value="F:RNA-directed DNA polymerase activity"/>
    <property type="evidence" value="ECO:0007669"/>
    <property type="project" value="UniProtKB-EC"/>
</dbReference>
<organism evidence="3 4">
    <name type="scientific">Arctia plantaginis</name>
    <name type="common">Wood tiger moth</name>
    <name type="synonym">Phalaena plantaginis</name>
    <dbReference type="NCBI Taxonomy" id="874455"/>
    <lineage>
        <taxon>Eukaryota</taxon>
        <taxon>Metazoa</taxon>
        <taxon>Ecdysozoa</taxon>
        <taxon>Arthropoda</taxon>
        <taxon>Hexapoda</taxon>
        <taxon>Insecta</taxon>
        <taxon>Pterygota</taxon>
        <taxon>Neoptera</taxon>
        <taxon>Endopterygota</taxon>
        <taxon>Lepidoptera</taxon>
        <taxon>Glossata</taxon>
        <taxon>Ditrysia</taxon>
        <taxon>Noctuoidea</taxon>
        <taxon>Erebidae</taxon>
        <taxon>Arctiinae</taxon>
        <taxon>Arctia</taxon>
    </lineage>
</organism>
<dbReference type="SUPFAM" id="SSF53098">
    <property type="entry name" value="Ribonuclease H-like"/>
    <property type="match status" value="1"/>
</dbReference>
<reference evidence="3 4" key="1">
    <citation type="submission" date="2020-04" db="EMBL/GenBank/DDBJ databases">
        <authorList>
            <person name="Wallbank WR R."/>
            <person name="Pardo Diaz C."/>
            <person name="Kozak K."/>
            <person name="Martin S."/>
            <person name="Jiggins C."/>
            <person name="Moest M."/>
            <person name="Warren A I."/>
            <person name="Byers J.R.P. K."/>
            <person name="Montejo-Kovacevich G."/>
            <person name="Yen C E."/>
        </authorList>
    </citation>
    <scope>NUCLEOTIDE SEQUENCE [LARGE SCALE GENOMIC DNA]</scope>
</reference>
<dbReference type="GO" id="GO:0003676">
    <property type="term" value="F:nucleic acid binding"/>
    <property type="evidence" value="ECO:0007669"/>
    <property type="project" value="InterPro"/>
</dbReference>
<dbReference type="InterPro" id="IPR012337">
    <property type="entry name" value="RNaseH-like_sf"/>
</dbReference>
<keyword evidence="4" id="KW-1185">Reference proteome</keyword>
<dbReference type="PANTHER" id="PTHR37984">
    <property type="entry name" value="PROTEIN CBG26694"/>
    <property type="match status" value="1"/>
</dbReference>
<sequence length="450" mass="51806">MTLVDEITRRPVVSKPFESHVKVSTQISESSLESDIVNSIKEYVNPKVKTALLITPPLAMYKIIPIIQENFKSSAMKLVLTKVELENIKEYLKQQEIIKLYHEGKTNHRGINECYLALSRKYYWPRMKDHITKFINECSICGQSKYDRNPIKPQLNLVPPATKPLEIIHADLFTIQTEKYITFVDVFTKYGQAYPLKDGTAISIVQAFLTFCTHHGLPLTIVTDNGTEFTNQIFAEFIKLHKIIHHKTQPHSPNDNGNIERFHSTILEHLRILKLQQKNESIVNLMPYAIIAYNSSIHSLTRCRPYDLLKGHFDPRDPTDIDVTQHLLQMYMQTHRDQMKLVYDIVNNIALDNRTALTNNHNKTREPEIESQPQQQVFIKNPAATRQKIAPRYTQDKVLADLPIHIYTSKKRGPVAKTRLKRPIKNVKLLQGDLTTDDSTKTGANTGDTY</sequence>
<proteinExistence type="predicted"/>
<dbReference type="Pfam" id="PF00665">
    <property type="entry name" value="rve"/>
    <property type="match status" value="1"/>
</dbReference>
<protein>
    <recommendedName>
        <fullName evidence="1">RNA-directed DNA polymerase</fullName>
        <ecNumber evidence="1">2.7.7.49</ecNumber>
    </recommendedName>
</protein>
<dbReference type="EC" id="2.7.7.49" evidence="1"/>
<accession>A0A8S0YTA5</accession>
<dbReference type="EMBL" id="CADEBC010000100">
    <property type="protein sequence ID" value="CAB3222780.1"/>
    <property type="molecule type" value="Genomic_DNA"/>
</dbReference>
<dbReference type="AlphaFoldDB" id="A0A8S0YTA5"/>
<dbReference type="InterPro" id="IPR050951">
    <property type="entry name" value="Retrovirus_Pol_polyprotein"/>
</dbReference>
<comment type="caution">
    <text evidence="3">The sequence shown here is derived from an EMBL/GenBank/DDBJ whole genome shotgun (WGS) entry which is preliminary data.</text>
</comment>
<dbReference type="PANTHER" id="PTHR37984:SF5">
    <property type="entry name" value="PROTEIN NYNRIN-LIKE"/>
    <property type="match status" value="1"/>
</dbReference>
<evidence type="ECO:0000256" key="1">
    <source>
        <dbReference type="ARBA" id="ARBA00012493"/>
    </source>
</evidence>
<dbReference type="Gene3D" id="1.10.340.70">
    <property type="match status" value="1"/>
</dbReference>
<dbReference type="Pfam" id="PF17921">
    <property type="entry name" value="Integrase_H2C2"/>
    <property type="match status" value="1"/>
</dbReference>
<dbReference type="InterPro" id="IPR001584">
    <property type="entry name" value="Integrase_cat-core"/>
</dbReference>
<evidence type="ECO:0000313" key="3">
    <source>
        <dbReference type="EMBL" id="CAB3222780.1"/>
    </source>
</evidence>
<dbReference type="OrthoDB" id="4369127at2759"/>
<gene>
    <name evidence="3" type="ORF">APLA_LOCUS1261</name>
</gene>
<dbReference type="Gene3D" id="3.30.420.10">
    <property type="entry name" value="Ribonuclease H-like superfamily/Ribonuclease H"/>
    <property type="match status" value="1"/>
</dbReference>
<evidence type="ECO:0000259" key="2">
    <source>
        <dbReference type="PROSITE" id="PS50994"/>
    </source>
</evidence>
<dbReference type="InterPro" id="IPR036397">
    <property type="entry name" value="RNaseH_sf"/>
</dbReference>
<feature type="domain" description="Integrase catalytic" evidence="2">
    <location>
        <begin position="160"/>
        <end position="313"/>
    </location>
</feature>
<dbReference type="InterPro" id="IPR041588">
    <property type="entry name" value="Integrase_H2C2"/>
</dbReference>
<dbReference type="GO" id="GO:0015074">
    <property type="term" value="P:DNA integration"/>
    <property type="evidence" value="ECO:0007669"/>
    <property type="project" value="InterPro"/>
</dbReference>
<dbReference type="PROSITE" id="PS50994">
    <property type="entry name" value="INTEGRASE"/>
    <property type="match status" value="1"/>
</dbReference>
<evidence type="ECO:0000313" key="4">
    <source>
        <dbReference type="Proteomes" id="UP000494106"/>
    </source>
</evidence>
<dbReference type="Proteomes" id="UP000494106">
    <property type="component" value="Unassembled WGS sequence"/>
</dbReference>